<evidence type="ECO:0000313" key="1">
    <source>
        <dbReference type="Proteomes" id="UP001652620"/>
    </source>
</evidence>
<protein>
    <submittedName>
        <fullName evidence="2">Uncharacterized protein LOC105228889</fullName>
    </submittedName>
</protein>
<organism evidence="1 2">
    <name type="scientific">Bactrocera dorsalis</name>
    <name type="common">Oriental fruit fly</name>
    <name type="synonym">Dacus dorsalis</name>
    <dbReference type="NCBI Taxonomy" id="27457"/>
    <lineage>
        <taxon>Eukaryota</taxon>
        <taxon>Metazoa</taxon>
        <taxon>Ecdysozoa</taxon>
        <taxon>Arthropoda</taxon>
        <taxon>Hexapoda</taxon>
        <taxon>Insecta</taxon>
        <taxon>Pterygota</taxon>
        <taxon>Neoptera</taxon>
        <taxon>Endopterygota</taxon>
        <taxon>Diptera</taxon>
        <taxon>Brachycera</taxon>
        <taxon>Muscomorpha</taxon>
        <taxon>Tephritoidea</taxon>
        <taxon>Tephritidae</taxon>
        <taxon>Bactrocera</taxon>
        <taxon>Bactrocera</taxon>
    </lineage>
</organism>
<dbReference type="GeneID" id="105228889"/>
<proteinExistence type="predicted"/>
<accession>A0A6I9VCA1</accession>
<dbReference type="OrthoDB" id="8046114at2759"/>
<dbReference type="Proteomes" id="UP001652620">
    <property type="component" value="Unplaced"/>
</dbReference>
<dbReference type="AlphaFoldDB" id="A0A6I9VCA1"/>
<name>A0A6I9VCA1_BACDO</name>
<dbReference type="RefSeq" id="XP_011207192.1">
    <property type="nucleotide sequence ID" value="XM_011208890.4"/>
</dbReference>
<evidence type="ECO:0000313" key="2">
    <source>
        <dbReference type="RefSeq" id="XP_011207192.1"/>
    </source>
</evidence>
<keyword evidence="1" id="KW-1185">Reference proteome</keyword>
<reference evidence="2" key="1">
    <citation type="submission" date="2025-08" db="UniProtKB">
        <authorList>
            <consortium name="RefSeq"/>
        </authorList>
    </citation>
    <scope>IDENTIFICATION</scope>
    <source>
        <tissue evidence="2">Adult</tissue>
    </source>
</reference>
<dbReference type="KEGG" id="bdr:105228889"/>
<dbReference type="InParanoid" id="A0A6I9VCA1"/>
<sequence length="215" mass="24838">MNFCSENIKNCLFVPKNLEYDDELYGSLLKLVPFGKIVLVITRAASSPELLPLMEQTGMQVYNNKQSLRQFFFICTDNIVGVIKILFDLHRWTFKPHIIVLDLNTFNLMGNENTHILNDMCKDLTSGTQLKHVIQCIATLFNKMNLLNNMHSDAVEDQTKSSKLFSIVVLPKYSRLLTDKDIQLIIEIFYSDNTYEDFSNIFELMYSTVSPDKVM</sequence>
<gene>
    <name evidence="2" type="primary">LOC105228889</name>
</gene>